<comment type="caution">
    <text evidence="6">The sequence shown here is derived from an EMBL/GenBank/DDBJ whole genome shotgun (WGS) entry which is preliminary data.</text>
</comment>
<evidence type="ECO:0000256" key="1">
    <source>
        <dbReference type="ARBA" id="ARBA00006395"/>
    </source>
</evidence>
<reference evidence="6" key="2">
    <citation type="submission" date="2023-05" db="EMBL/GenBank/DDBJ databases">
        <authorList>
            <consortium name="Lawrence Berkeley National Laboratory"/>
            <person name="Steindorff A."/>
            <person name="Hensen N."/>
            <person name="Bonometti L."/>
            <person name="Westerberg I."/>
            <person name="Brannstrom I.O."/>
            <person name="Guillou S."/>
            <person name="Cros-Aarteil S."/>
            <person name="Calhoun S."/>
            <person name="Haridas S."/>
            <person name="Kuo A."/>
            <person name="Mondo S."/>
            <person name="Pangilinan J."/>
            <person name="Riley R."/>
            <person name="Labutti K."/>
            <person name="Andreopoulos B."/>
            <person name="Lipzen A."/>
            <person name="Chen C."/>
            <person name="Yanf M."/>
            <person name="Daum C."/>
            <person name="Ng V."/>
            <person name="Clum A."/>
            <person name="Ohm R."/>
            <person name="Martin F."/>
            <person name="Silar P."/>
            <person name="Natvig D."/>
            <person name="Lalanne C."/>
            <person name="Gautier V."/>
            <person name="Ament-Velasquez S.L."/>
            <person name="Kruys A."/>
            <person name="Hutchinson M.I."/>
            <person name="Powell A.J."/>
            <person name="Barry K."/>
            <person name="Miller A.N."/>
            <person name="Grigoriev I.V."/>
            <person name="Debuchy R."/>
            <person name="Gladieux P."/>
            <person name="Thoren M.H."/>
            <person name="Johannesson H."/>
        </authorList>
    </citation>
    <scope>NUCLEOTIDE SEQUENCE</scope>
    <source>
        <strain evidence="6">PSN293</strain>
    </source>
</reference>
<evidence type="ECO:0000313" key="7">
    <source>
        <dbReference type="Proteomes" id="UP001301769"/>
    </source>
</evidence>
<dbReference type="PANTHER" id="PTHR14790">
    <property type="entry name" value="RECQ-MEDIATED GENOME INSTABILITY PROTEIN 1 RMI1"/>
    <property type="match status" value="1"/>
</dbReference>
<dbReference type="InterPro" id="IPR042470">
    <property type="entry name" value="RMI1_N_C_sf"/>
</dbReference>
<evidence type="ECO:0000259" key="5">
    <source>
        <dbReference type="Pfam" id="PF21000"/>
    </source>
</evidence>
<dbReference type="Pfam" id="PF08585">
    <property type="entry name" value="RMI1_N_C"/>
    <property type="match status" value="1"/>
</dbReference>
<dbReference type="GO" id="GO:0000712">
    <property type="term" value="P:resolution of meiotic recombination intermediates"/>
    <property type="evidence" value="ECO:0007669"/>
    <property type="project" value="TreeGrafter"/>
</dbReference>
<feature type="domain" description="RMI1 N-terminal" evidence="5">
    <location>
        <begin position="13"/>
        <end position="54"/>
    </location>
</feature>
<name>A0AAN6YGQ3_9PEZI</name>
<feature type="region of interest" description="Disordered" evidence="3">
    <location>
        <begin position="119"/>
        <end position="150"/>
    </location>
</feature>
<organism evidence="6 7">
    <name type="scientific">Rhypophila decipiens</name>
    <dbReference type="NCBI Taxonomy" id="261697"/>
    <lineage>
        <taxon>Eukaryota</taxon>
        <taxon>Fungi</taxon>
        <taxon>Dikarya</taxon>
        <taxon>Ascomycota</taxon>
        <taxon>Pezizomycotina</taxon>
        <taxon>Sordariomycetes</taxon>
        <taxon>Sordariomycetidae</taxon>
        <taxon>Sordariales</taxon>
        <taxon>Naviculisporaceae</taxon>
        <taxon>Rhypophila</taxon>
    </lineage>
</organism>
<feature type="domain" description="RecQ mediated genome instability protein 1 OB-fold" evidence="4">
    <location>
        <begin position="78"/>
        <end position="253"/>
    </location>
</feature>
<comment type="similarity">
    <text evidence="1">Belongs to the RMI1 family.</text>
</comment>
<dbReference type="GO" id="GO:0031422">
    <property type="term" value="C:RecQ family helicase-topoisomerase III complex"/>
    <property type="evidence" value="ECO:0007669"/>
    <property type="project" value="TreeGrafter"/>
</dbReference>
<dbReference type="EMBL" id="MU858053">
    <property type="protein sequence ID" value="KAK4218351.1"/>
    <property type="molecule type" value="Genomic_DNA"/>
</dbReference>
<evidence type="ECO:0000313" key="6">
    <source>
        <dbReference type="EMBL" id="KAK4218351.1"/>
    </source>
</evidence>
<protein>
    <recommendedName>
        <fullName evidence="2">RecQ-mediated genome instability protein 1</fullName>
    </recommendedName>
</protein>
<dbReference type="PANTHER" id="PTHR14790:SF15">
    <property type="entry name" value="RECQ-MEDIATED GENOME INSTABILITY PROTEIN 1"/>
    <property type="match status" value="1"/>
</dbReference>
<dbReference type="AlphaFoldDB" id="A0AAN6YGQ3"/>
<keyword evidence="7" id="KW-1185">Reference proteome</keyword>
<dbReference type="Gene3D" id="2.40.50.770">
    <property type="entry name" value="RecQ-mediated genome instability protein Rmi1, C-terminal domain"/>
    <property type="match status" value="1"/>
</dbReference>
<proteinExistence type="inferred from homology"/>
<gene>
    <name evidence="6" type="ORF">QBC37DRAFT_275107</name>
</gene>
<reference evidence="6" key="1">
    <citation type="journal article" date="2023" name="Mol. Phylogenet. Evol.">
        <title>Genome-scale phylogeny and comparative genomics of the fungal order Sordariales.</title>
        <authorList>
            <person name="Hensen N."/>
            <person name="Bonometti L."/>
            <person name="Westerberg I."/>
            <person name="Brannstrom I.O."/>
            <person name="Guillou S."/>
            <person name="Cros-Aarteil S."/>
            <person name="Calhoun S."/>
            <person name="Haridas S."/>
            <person name="Kuo A."/>
            <person name="Mondo S."/>
            <person name="Pangilinan J."/>
            <person name="Riley R."/>
            <person name="LaButti K."/>
            <person name="Andreopoulos B."/>
            <person name="Lipzen A."/>
            <person name="Chen C."/>
            <person name="Yan M."/>
            <person name="Daum C."/>
            <person name="Ng V."/>
            <person name="Clum A."/>
            <person name="Steindorff A."/>
            <person name="Ohm R.A."/>
            <person name="Martin F."/>
            <person name="Silar P."/>
            <person name="Natvig D.O."/>
            <person name="Lalanne C."/>
            <person name="Gautier V."/>
            <person name="Ament-Velasquez S.L."/>
            <person name="Kruys A."/>
            <person name="Hutchinson M.I."/>
            <person name="Powell A.J."/>
            <person name="Barry K."/>
            <person name="Miller A.N."/>
            <person name="Grigoriev I.V."/>
            <person name="Debuchy R."/>
            <person name="Gladieux P."/>
            <person name="Hiltunen Thoren M."/>
            <person name="Johannesson H."/>
        </authorList>
    </citation>
    <scope>NUCLEOTIDE SEQUENCE</scope>
    <source>
        <strain evidence="6">PSN293</strain>
    </source>
</reference>
<dbReference type="Pfam" id="PF21000">
    <property type="entry name" value="RMI1_N_N"/>
    <property type="match status" value="1"/>
</dbReference>
<evidence type="ECO:0000256" key="2">
    <source>
        <dbReference type="ARBA" id="ARBA00018987"/>
    </source>
</evidence>
<dbReference type="GO" id="GO:0016604">
    <property type="term" value="C:nuclear body"/>
    <property type="evidence" value="ECO:0007669"/>
    <property type="project" value="TreeGrafter"/>
</dbReference>
<dbReference type="InterPro" id="IPR049363">
    <property type="entry name" value="RMI1_N"/>
</dbReference>
<sequence>METALQIQTALRSHSVPVPSQTWLLSLVQAQSQATLGALIMTARTRILACDLTTPNLLDSAYLSAHTFPIQITSPAATNINEIRLNRDVVVQILDIENLSRSRWDQVEELESIERGEQTRGRQVIRLPTTNNDDEEDNQAPDLGDASDTQQLNTQRTAGGTEGAIQAVARERERQARNATHKLVLQDAKGKKMFGLELKRMDRIMVGTTCMGEKLLLKTGMMVARGVLLLEPGNCQILGGKVEAWHKEWTEGRLARLREAVGADVR</sequence>
<dbReference type="Proteomes" id="UP001301769">
    <property type="component" value="Unassembled WGS sequence"/>
</dbReference>
<dbReference type="InterPro" id="IPR013894">
    <property type="entry name" value="RMI1_OB"/>
</dbReference>
<accession>A0AAN6YGQ3</accession>
<dbReference type="GO" id="GO:0000724">
    <property type="term" value="P:double-strand break repair via homologous recombination"/>
    <property type="evidence" value="ECO:0007669"/>
    <property type="project" value="TreeGrafter"/>
</dbReference>
<evidence type="ECO:0000259" key="4">
    <source>
        <dbReference type="Pfam" id="PF08585"/>
    </source>
</evidence>
<evidence type="ECO:0000256" key="3">
    <source>
        <dbReference type="SAM" id="MobiDB-lite"/>
    </source>
</evidence>